<dbReference type="AlphaFoldDB" id="A0A498KC84"/>
<keyword evidence="3" id="KW-1185">Reference proteome</keyword>
<evidence type="ECO:0000313" key="3">
    <source>
        <dbReference type="Proteomes" id="UP000290289"/>
    </source>
</evidence>
<organism evidence="2 3">
    <name type="scientific">Malus domestica</name>
    <name type="common">Apple</name>
    <name type="synonym">Pyrus malus</name>
    <dbReference type="NCBI Taxonomy" id="3750"/>
    <lineage>
        <taxon>Eukaryota</taxon>
        <taxon>Viridiplantae</taxon>
        <taxon>Streptophyta</taxon>
        <taxon>Embryophyta</taxon>
        <taxon>Tracheophyta</taxon>
        <taxon>Spermatophyta</taxon>
        <taxon>Magnoliopsida</taxon>
        <taxon>eudicotyledons</taxon>
        <taxon>Gunneridae</taxon>
        <taxon>Pentapetalae</taxon>
        <taxon>rosids</taxon>
        <taxon>fabids</taxon>
        <taxon>Rosales</taxon>
        <taxon>Rosaceae</taxon>
        <taxon>Amygdaloideae</taxon>
        <taxon>Maleae</taxon>
        <taxon>Malus</taxon>
    </lineage>
</organism>
<feature type="signal peptide" evidence="1">
    <location>
        <begin position="1"/>
        <end position="17"/>
    </location>
</feature>
<name>A0A498KC84_MALDO</name>
<sequence length="272" mass="30772">MILTWQILFLMLPVPQFELIECRMTEIYCPITAENELSIKIWTIRAQCKASCKHGKKPRHSSTRGSSIFHFRLISTCPPSIRFLAILLLHGAVVHVCEFLFRCVWGSEVNALLRDGCQLIPHIFYVFTLFIPTPPCPARPVTVTDTKSASAIDPLTYTQGWEAMLLWDKDRQTEGEGDRATERKGEGGVGISVPLLQILDVMSDSPSAEIENLKYKGENLGYKSSVQSFLAVVHVCEFLFRCVWGSKVNALLRDGCQLILHIFYFNEMELNS</sequence>
<comment type="caution">
    <text evidence="2">The sequence shown here is derived from an EMBL/GenBank/DDBJ whole genome shotgun (WGS) entry which is preliminary data.</text>
</comment>
<keyword evidence="1" id="KW-0732">Signal</keyword>
<dbReference type="Proteomes" id="UP000290289">
    <property type="component" value="Chromosome 2"/>
</dbReference>
<gene>
    <name evidence="2" type="ORF">DVH24_006223</name>
</gene>
<dbReference type="EMBL" id="RDQH01000328">
    <property type="protein sequence ID" value="RXI04966.1"/>
    <property type="molecule type" value="Genomic_DNA"/>
</dbReference>
<evidence type="ECO:0000313" key="2">
    <source>
        <dbReference type="EMBL" id="RXI04966.1"/>
    </source>
</evidence>
<protein>
    <submittedName>
        <fullName evidence="2">Uncharacterized protein</fullName>
    </submittedName>
</protein>
<evidence type="ECO:0000256" key="1">
    <source>
        <dbReference type="SAM" id="SignalP"/>
    </source>
</evidence>
<feature type="chain" id="PRO_5019862852" evidence="1">
    <location>
        <begin position="18"/>
        <end position="272"/>
    </location>
</feature>
<reference evidence="2 3" key="1">
    <citation type="submission" date="2018-10" db="EMBL/GenBank/DDBJ databases">
        <title>A high-quality apple genome assembly.</title>
        <authorList>
            <person name="Hu J."/>
        </authorList>
    </citation>
    <scope>NUCLEOTIDE SEQUENCE [LARGE SCALE GENOMIC DNA]</scope>
    <source>
        <strain evidence="3">cv. HFTH1</strain>
        <tissue evidence="2">Young leaf</tissue>
    </source>
</reference>
<accession>A0A498KC84</accession>
<proteinExistence type="predicted"/>